<feature type="domain" description="Amino acid transporter transmembrane" evidence="6">
    <location>
        <begin position="6"/>
        <end position="197"/>
    </location>
</feature>
<feature type="transmembrane region" description="Helical" evidence="5">
    <location>
        <begin position="83"/>
        <end position="107"/>
    </location>
</feature>
<gene>
    <name evidence="7" type="ORF">PGLA2088_LOCUS4342</name>
</gene>
<dbReference type="AlphaFoldDB" id="A0A813I6U8"/>
<protein>
    <recommendedName>
        <fullName evidence="6">Amino acid transporter transmembrane domain-containing protein</fullName>
    </recommendedName>
</protein>
<dbReference type="InterPro" id="IPR013057">
    <property type="entry name" value="AA_transpt_TM"/>
</dbReference>
<evidence type="ECO:0000256" key="1">
    <source>
        <dbReference type="ARBA" id="ARBA00004141"/>
    </source>
</evidence>
<evidence type="ECO:0000256" key="3">
    <source>
        <dbReference type="ARBA" id="ARBA00022989"/>
    </source>
</evidence>
<keyword evidence="3 5" id="KW-1133">Transmembrane helix</keyword>
<feature type="transmembrane region" description="Helical" evidence="5">
    <location>
        <begin position="181"/>
        <end position="198"/>
    </location>
</feature>
<evidence type="ECO:0000313" key="7">
    <source>
        <dbReference type="EMBL" id="CAE8645922.1"/>
    </source>
</evidence>
<reference evidence="7" key="1">
    <citation type="submission" date="2021-02" db="EMBL/GenBank/DDBJ databases">
        <authorList>
            <person name="Dougan E. K."/>
            <person name="Rhodes N."/>
            <person name="Thang M."/>
            <person name="Chan C."/>
        </authorList>
    </citation>
    <scope>NUCLEOTIDE SEQUENCE</scope>
</reference>
<keyword evidence="4 5" id="KW-0472">Membrane</keyword>
<proteinExistence type="predicted"/>
<dbReference type="Proteomes" id="UP000626109">
    <property type="component" value="Unassembled WGS sequence"/>
</dbReference>
<dbReference type="EMBL" id="CAJNNW010003940">
    <property type="protein sequence ID" value="CAE8645922.1"/>
    <property type="molecule type" value="Genomic_DNA"/>
</dbReference>
<name>A0A813I6U8_POLGL</name>
<sequence length="233" mass="24820">MTQGSITMVSTMMQSVIIQMCILPMCKELEDRSPQKFGRVMLASFSILGALLILYSIAGYMAFGPCVQSNLLKSFPDGVFSKIAQLSMVFACFAVYPIMMIAMIAPIKNCSLEQRQKQVVASVTAGFVLASVLMALTVDQLGIVNVIDGALCLFVFVALAPGLVGLFLLDRSSTAWKASMATLITLGTILAFLGFIFLDNQPALLGDGGCFLPKSSGSISIHCPVHLASETGN</sequence>
<accession>A0A813I6U8</accession>
<comment type="subcellular location">
    <subcellularLocation>
        <location evidence="1">Membrane</location>
        <topology evidence="1">Multi-pass membrane protein</topology>
    </subcellularLocation>
</comment>
<dbReference type="Pfam" id="PF01490">
    <property type="entry name" value="Aa_trans"/>
    <property type="match status" value="1"/>
</dbReference>
<organism evidence="7 8">
    <name type="scientific">Polarella glacialis</name>
    <name type="common">Dinoflagellate</name>
    <dbReference type="NCBI Taxonomy" id="89957"/>
    <lineage>
        <taxon>Eukaryota</taxon>
        <taxon>Sar</taxon>
        <taxon>Alveolata</taxon>
        <taxon>Dinophyceae</taxon>
        <taxon>Suessiales</taxon>
        <taxon>Suessiaceae</taxon>
        <taxon>Polarella</taxon>
    </lineage>
</organism>
<evidence type="ECO:0000256" key="2">
    <source>
        <dbReference type="ARBA" id="ARBA00022692"/>
    </source>
</evidence>
<dbReference type="GO" id="GO:0016020">
    <property type="term" value="C:membrane"/>
    <property type="evidence" value="ECO:0007669"/>
    <property type="project" value="UniProtKB-SubCell"/>
</dbReference>
<evidence type="ECO:0000259" key="6">
    <source>
        <dbReference type="Pfam" id="PF01490"/>
    </source>
</evidence>
<evidence type="ECO:0000256" key="5">
    <source>
        <dbReference type="SAM" id="Phobius"/>
    </source>
</evidence>
<feature type="transmembrane region" description="Helical" evidence="5">
    <location>
        <begin position="37"/>
        <end position="63"/>
    </location>
</feature>
<keyword evidence="2 5" id="KW-0812">Transmembrane</keyword>
<evidence type="ECO:0000256" key="4">
    <source>
        <dbReference type="ARBA" id="ARBA00023136"/>
    </source>
</evidence>
<feature type="transmembrane region" description="Helical" evidence="5">
    <location>
        <begin position="119"/>
        <end position="137"/>
    </location>
</feature>
<feature type="transmembrane region" description="Helical" evidence="5">
    <location>
        <begin position="143"/>
        <end position="169"/>
    </location>
</feature>
<comment type="caution">
    <text evidence="7">The sequence shown here is derived from an EMBL/GenBank/DDBJ whole genome shotgun (WGS) entry which is preliminary data.</text>
</comment>
<evidence type="ECO:0000313" key="8">
    <source>
        <dbReference type="Proteomes" id="UP000626109"/>
    </source>
</evidence>
<dbReference type="GO" id="GO:0015179">
    <property type="term" value="F:L-amino acid transmembrane transporter activity"/>
    <property type="evidence" value="ECO:0007669"/>
    <property type="project" value="TreeGrafter"/>
</dbReference>
<dbReference type="PANTHER" id="PTHR22950">
    <property type="entry name" value="AMINO ACID TRANSPORTER"/>
    <property type="match status" value="1"/>
</dbReference>